<dbReference type="PROSITE" id="PS50943">
    <property type="entry name" value="HTH_CROC1"/>
    <property type="match status" value="1"/>
</dbReference>
<comment type="caution">
    <text evidence="2">The sequence shown here is derived from an EMBL/GenBank/DDBJ whole genome shotgun (WGS) entry which is preliminary data.</text>
</comment>
<dbReference type="Gene3D" id="1.10.260.40">
    <property type="entry name" value="lambda repressor-like DNA-binding domains"/>
    <property type="match status" value="1"/>
</dbReference>
<dbReference type="GO" id="GO:0003677">
    <property type="term" value="F:DNA binding"/>
    <property type="evidence" value="ECO:0007669"/>
    <property type="project" value="InterPro"/>
</dbReference>
<dbReference type="InterPro" id="IPR010982">
    <property type="entry name" value="Lambda_DNA-bd_dom_sf"/>
</dbReference>
<protein>
    <recommendedName>
        <fullName evidence="1">HTH cro/C1-type domain-containing protein</fullName>
    </recommendedName>
</protein>
<accession>A0A1C1YSW5</accession>
<evidence type="ECO:0000313" key="3">
    <source>
        <dbReference type="Proteomes" id="UP000094795"/>
    </source>
</evidence>
<dbReference type="RefSeq" id="WP_066181174.1">
    <property type="nucleotide sequence ID" value="NZ_LQZT01000034.1"/>
</dbReference>
<name>A0A1C1YSW5_9HYPH</name>
<sequence length="131" mass="13880">MNEITADATAEAYDDGDTLGGRITRARDLAGLSLEDAASHIGVTQDTLSEWENDRSEPRANKIMTLAGVLGVSPAWLISGAGDPPQVPGISVAVDELSGEINRLRELALQITATVEILDSRLLALTRAINE</sequence>
<dbReference type="CDD" id="cd00093">
    <property type="entry name" value="HTH_XRE"/>
    <property type="match status" value="1"/>
</dbReference>
<dbReference type="SMART" id="SM00530">
    <property type="entry name" value="HTH_XRE"/>
    <property type="match status" value="1"/>
</dbReference>
<dbReference type="SUPFAM" id="SSF47413">
    <property type="entry name" value="lambda repressor-like DNA-binding domains"/>
    <property type="match status" value="1"/>
</dbReference>
<organism evidence="2 3">
    <name type="scientific">Hoeflea olei</name>
    <dbReference type="NCBI Taxonomy" id="1480615"/>
    <lineage>
        <taxon>Bacteria</taxon>
        <taxon>Pseudomonadati</taxon>
        <taxon>Pseudomonadota</taxon>
        <taxon>Alphaproteobacteria</taxon>
        <taxon>Hyphomicrobiales</taxon>
        <taxon>Rhizobiaceae</taxon>
        <taxon>Hoeflea</taxon>
    </lineage>
</organism>
<gene>
    <name evidence="2" type="ORF">AWJ14_16925</name>
</gene>
<dbReference type="Pfam" id="PF01381">
    <property type="entry name" value="HTH_3"/>
    <property type="match status" value="1"/>
</dbReference>
<dbReference type="OrthoDB" id="5659783at2"/>
<evidence type="ECO:0000313" key="2">
    <source>
        <dbReference type="EMBL" id="OCW56621.1"/>
    </source>
</evidence>
<dbReference type="AlphaFoldDB" id="A0A1C1YSW5"/>
<proteinExistence type="predicted"/>
<dbReference type="Proteomes" id="UP000094795">
    <property type="component" value="Unassembled WGS sequence"/>
</dbReference>
<evidence type="ECO:0000259" key="1">
    <source>
        <dbReference type="PROSITE" id="PS50943"/>
    </source>
</evidence>
<feature type="domain" description="HTH cro/C1-type" evidence="1">
    <location>
        <begin position="23"/>
        <end position="77"/>
    </location>
</feature>
<dbReference type="EMBL" id="LQZT01000034">
    <property type="protein sequence ID" value="OCW56621.1"/>
    <property type="molecule type" value="Genomic_DNA"/>
</dbReference>
<reference evidence="2 3" key="1">
    <citation type="submission" date="2015-12" db="EMBL/GenBank/DDBJ databases">
        <authorList>
            <person name="Shamseldin A."/>
            <person name="Moawad H."/>
            <person name="Abd El-Rahim W.M."/>
            <person name="Sadowsky M.J."/>
        </authorList>
    </citation>
    <scope>NUCLEOTIDE SEQUENCE [LARGE SCALE GENOMIC DNA]</scope>
    <source>
        <strain evidence="2 3">JC234</strain>
    </source>
</reference>
<keyword evidence="3" id="KW-1185">Reference proteome</keyword>
<dbReference type="STRING" id="1480615.AWJ14_16925"/>
<dbReference type="InterPro" id="IPR001387">
    <property type="entry name" value="Cro/C1-type_HTH"/>
</dbReference>